<evidence type="ECO:0000313" key="2">
    <source>
        <dbReference type="Proteomes" id="UP000054217"/>
    </source>
</evidence>
<gene>
    <name evidence="1" type="ORF">M404DRAFT_440655</name>
</gene>
<dbReference type="Proteomes" id="UP000054217">
    <property type="component" value="Unassembled WGS sequence"/>
</dbReference>
<dbReference type="EMBL" id="KN831962">
    <property type="protein sequence ID" value="KIO06776.1"/>
    <property type="molecule type" value="Genomic_DNA"/>
</dbReference>
<keyword evidence="2" id="KW-1185">Reference proteome</keyword>
<evidence type="ECO:0000313" key="1">
    <source>
        <dbReference type="EMBL" id="KIO06776.1"/>
    </source>
</evidence>
<sequence length="116" mass="12581">MKLHLKDHKGSYVKTTEDSAGDDILSLAHESAVEDISLLINVPCRVSFLEEVRRCPVAYGLPTSSNVYCMCYTFVMNTPSTEGSPTTPWNIGIGPTTSMVRLPLEVHCLHGAPACG</sequence>
<dbReference type="AlphaFoldDB" id="A0A0C3PEV4"/>
<reference evidence="1 2" key="1">
    <citation type="submission" date="2014-04" db="EMBL/GenBank/DDBJ databases">
        <authorList>
            <consortium name="DOE Joint Genome Institute"/>
            <person name="Kuo A."/>
            <person name="Kohler A."/>
            <person name="Costa M.D."/>
            <person name="Nagy L.G."/>
            <person name="Floudas D."/>
            <person name="Copeland A."/>
            <person name="Barry K.W."/>
            <person name="Cichocki N."/>
            <person name="Veneault-Fourrey C."/>
            <person name="LaButti K."/>
            <person name="Lindquist E.A."/>
            <person name="Lipzen A."/>
            <person name="Lundell T."/>
            <person name="Morin E."/>
            <person name="Murat C."/>
            <person name="Sun H."/>
            <person name="Tunlid A."/>
            <person name="Henrissat B."/>
            <person name="Grigoriev I.V."/>
            <person name="Hibbett D.S."/>
            <person name="Martin F."/>
            <person name="Nordberg H.P."/>
            <person name="Cantor M.N."/>
            <person name="Hua S.X."/>
        </authorList>
    </citation>
    <scope>NUCLEOTIDE SEQUENCE [LARGE SCALE GENOMIC DNA]</scope>
    <source>
        <strain evidence="1 2">Marx 270</strain>
    </source>
</reference>
<organism evidence="1 2">
    <name type="scientific">Pisolithus tinctorius Marx 270</name>
    <dbReference type="NCBI Taxonomy" id="870435"/>
    <lineage>
        <taxon>Eukaryota</taxon>
        <taxon>Fungi</taxon>
        <taxon>Dikarya</taxon>
        <taxon>Basidiomycota</taxon>
        <taxon>Agaricomycotina</taxon>
        <taxon>Agaricomycetes</taxon>
        <taxon>Agaricomycetidae</taxon>
        <taxon>Boletales</taxon>
        <taxon>Sclerodermatineae</taxon>
        <taxon>Pisolithaceae</taxon>
        <taxon>Pisolithus</taxon>
    </lineage>
</organism>
<name>A0A0C3PEV4_PISTI</name>
<protein>
    <submittedName>
        <fullName evidence="1">Uncharacterized protein</fullName>
    </submittedName>
</protein>
<dbReference type="InParanoid" id="A0A0C3PEV4"/>
<accession>A0A0C3PEV4</accession>
<reference evidence="2" key="2">
    <citation type="submission" date="2015-01" db="EMBL/GenBank/DDBJ databases">
        <title>Evolutionary Origins and Diversification of the Mycorrhizal Mutualists.</title>
        <authorList>
            <consortium name="DOE Joint Genome Institute"/>
            <consortium name="Mycorrhizal Genomics Consortium"/>
            <person name="Kohler A."/>
            <person name="Kuo A."/>
            <person name="Nagy L.G."/>
            <person name="Floudas D."/>
            <person name="Copeland A."/>
            <person name="Barry K.W."/>
            <person name="Cichocki N."/>
            <person name="Veneault-Fourrey C."/>
            <person name="LaButti K."/>
            <person name="Lindquist E.A."/>
            <person name="Lipzen A."/>
            <person name="Lundell T."/>
            <person name="Morin E."/>
            <person name="Murat C."/>
            <person name="Riley R."/>
            <person name="Ohm R."/>
            <person name="Sun H."/>
            <person name="Tunlid A."/>
            <person name="Henrissat B."/>
            <person name="Grigoriev I.V."/>
            <person name="Hibbett D.S."/>
            <person name="Martin F."/>
        </authorList>
    </citation>
    <scope>NUCLEOTIDE SEQUENCE [LARGE SCALE GENOMIC DNA]</scope>
    <source>
        <strain evidence="2">Marx 270</strain>
    </source>
</reference>
<proteinExistence type="predicted"/>
<dbReference type="HOGENOM" id="CLU_2097807_0_0_1"/>